<dbReference type="PROSITE" id="PS51186">
    <property type="entry name" value="GNAT"/>
    <property type="match status" value="1"/>
</dbReference>
<dbReference type="GO" id="GO:0016747">
    <property type="term" value="F:acyltransferase activity, transferring groups other than amino-acyl groups"/>
    <property type="evidence" value="ECO:0007669"/>
    <property type="project" value="InterPro"/>
</dbReference>
<dbReference type="InterPro" id="IPR000182">
    <property type="entry name" value="GNAT_dom"/>
</dbReference>
<dbReference type="Gene3D" id="3.40.630.30">
    <property type="match status" value="1"/>
</dbReference>
<proteinExistence type="predicted"/>
<evidence type="ECO:0000259" key="1">
    <source>
        <dbReference type="PROSITE" id="PS51186"/>
    </source>
</evidence>
<name>A0AAU7YAN1_9PSED</name>
<accession>A0AAU7YAN1</accession>
<feature type="domain" description="N-acetyltransferase" evidence="1">
    <location>
        <begin position="1"/>
        <end position="140"/>
    </location>
</feature>
<dbReference type="EMBL" id="CP158373">
    <property type="protein sequence ID" value="XBY66821.1"/>
    <property type="molecule type" value="Genomic_DNA"/>
</dbReference>
<gene>
    <name evidence="2" type="ORF">ABS648_13940</name>
</gene>
<evidence type="ECO:0000313" key="2">
    <source>
        <dbReference type="EMBL" id="XBY66821.1"/>
    </source>
</evidence>
<dbReference type="AlphaFoldDB" id="A0AAU7YAN1"/>
<dbReference type="RefSeq" id="WP_350448521.1">
    <property type="nucleotide sequence ID" value="NZ_CP158373.1"/>
</dbReference>
<sequence>MRPALDGDIAALCALDPIARLEQGRRHFIAAAVVACQCWVATEADGASALLSYGVINDAFFEQDCIPLLVVRDSAQRRGIASALIGVLEGQGTGAKLFTSTNASNAPMRGLLAKLGFVPSGRIDNLDEGDPELVLVKFRTRT</sequence>
<reference evidence="2" key="1">
    <citation type="submission" date="2023-08" db="EMBL/GenBank/DDBJ databases">
        <title>Increased levels of nutrients transform a symbiont into a lethal pathobiont.</title>
        <authorList>
            <person name="Lachnit T."/>
            <person name="Ulrich L."/>
            <person name="Willmer F.M."/>
            <person name="Hasenbein T."/>
            <person name="Steiner L.X."/>
            <person name="Wolters M."/>
            <person name="Herbst E.M."/>
            <person name="Deines P."/>
        </authorList>
    </citation>
    <scope>NUCLEOTIDE SEQUENCE</scope>
    <source>
        <strain evidence="2">T3</strain>
    </source>
</reference>
<dbReference type="Pfam" id="PF00583">
    <property type="entry name" value="Acetyltransf_1"/>
    <property type="match status" value="1"/>
</dbReference>
<dbReference type="SUPFAM" id="SSF55729">
    <property type="entry name" value="Acyl-CoA N-acyltransferases (Nat)"/>
    <property type="match status" value="1"/>
</dbReference>
<organism evidence="2">
    <name type="scientific">Pseudomonas solani</name>
    <dbReference type="NCBI Taxonomy" id="2731552"/>
    <lineage>
        <taxon>Bacteria</taxon>
        <taxon>Pseudomonadati</taxon>
        <taxon>Pseudomonadota</taxon>
        <taxon>Gammaproteobacteria</taxon>
        <taxon>Pseudomonadales</taxon>
        <taxon>Pseudomonadaceae</taxon>
        <taxon>Pseudomonas</taxon>
    </lineage>
</organism>
<protein>
    <submittedName>
        <fullName evidence="2">GNAT family N-acetyltransferase</fullName>
    </submittedName>
</protein>
<dbReference type="InterPro" id="IPR016181">
    <property type="entry name" value="Acyl_CoA_acyltransferase"/>
</dbReference>